<dbReference type="Proteomes" id="UP000221165">
    <property type="component" value="Unassembled WGS sequence"/>
</dbReference>
<dbReference type="OrthoDB" id="295656at2759"/>
<accession>A0A2C6KKT6</accession>
<keyword evidence="2" id="KW-1185">Reference proteome</keyword>
<reference evidence="1 2" key="1">
    <citation type="journal article" date="2017" name="Int. J. Parasitol.">
        <title>The genome of the protozoan parasite Cystoisospora suis and a reverse vaccinology approach to identify vaccine candidates.</title>
        <authorList>
            <person name="Palmieri N."/>
            <person name="Shrestha A."/>
            <person name="Ruttkowski B."/>
            <person name="Beck T."/>
            <person name="Vogl C."/>
            <person name="Tomley F."/>
            <person name="Blake D.P."/>
            <person name="Joachim A."/>
        </authorList>
    </citation>
    <scope>NUCLEOTIDE SEQUENCE [LARGE SCALE GENOMIC DNA]</scope>
    <source>
        <strain evidence="1 2">Wien I</strain>
    </source>
</reference>
<sequence length="259" mass="29573">MYISQTARYAESLPLHLDQPLSHGGGPREQQRKRRVYTAHRILYGRSLEAKGRFLDAAVRYFDIASSLSTWLGVREDSDGISIDEGRETDYSEEEEDTRPLFLFLSLHPNELSSASSSALRPCSSISFLSLLQEAINCCILSPANPFKARLLRSLTQDRRFLHNIHRLDHVDLLQAMERKSFVSFQDVSAVATDTVVFHAIHQKEEEKKKKKESEKETESGEESAIHSVVKLAVLTNSKRFFSFSLSAFLLKTQREIRR</sequence>
<dbReference type="EMBL" id="MIGC01005372">
    <property type="protein sequence ID" value="PHJ17003.1"/>
    <property type="molecule type" value="Genomic_DNA"/>
</dbReference>
<dbReference type="AlphaFoldDB" id="A0A2C6KKT6"/>
<dbReference type="GeneID" id="94432507"/>
<comment type="caution">
    <text evidence="1">The sequence shown here is derived from an EMBL/GenBank/DDBJ whole genome shotgun (WGS) entry which is preliminary data.</text>
</comment>
<proteinExistence type="predicted"/>
<gene>
    <name evidence="1" type="ORF">CSUI_009180</name>
</gene>
<evidence type="ECO:0000313" key="2">
    <source>
        <dbReference type="Proteomes" id="UP000221165"/>
    </source>
</evidence>
<organism evidence="1 2">
    <name type="scientific">Cystoisospora suis</name>
    <dbReference type="NCBI Taxonomy" id="483139"/>
    <lineage>
        <taxon>Eukaryota</taxon>
        <taxon>Sar</taxon>
        <taxon>Alveolata</taxon>
        <taxon>Apicomplexa</taxon>
        <taxon>Conoidasida</taxon>
        <taxon>Coccidia</taxon>
        <taxon>Eucoccidiorida</taxon>
        <taxon>Eimeriorina</taxon>
        <taxon>Sarcocystidae</taxon>
        <taxon>Cystoisospora</taxon>
    </lineage>
</organism>
<evidence type="ECO:0000313" key="1">
    <source>
        <dbReference type="EMBL" id="PHJ17003.1"/>
    </source>
</evidence>
<protein>
    <submittedName>
        <fullName evidence="1">Uncharacterized protein</fullName>
    </submittedName>
</protein>
<dbReference type="RefSeq" id="XP_067918728.1">
    <property type="nucleotide sequence ID" value="XM_068069296.1"/>
</dbReference>
<dbReference type="VEuPathDB" id="ToxoDB:CSUI_009180"/>
<name>A0A2C6KKT6_9APIC</name>